<evidence type="ECO:0000313" key="3">
    <source>
        <dbReference type="EMBL" id="KAJ7734785.1"/>
    </source>
</evidence>
<dbReference type="Pfam" id="PF08740">
    <property type="entry name" value="BCS1_N"/>
    <property type="match status" value="1"/>
</dbReference>
<dbReference type="EMBL" id="JARJLG010000159">
    <property type="protein sequence ID" value="KAJ7734785.1"/>
    <property type="molecule type" value="Genomic_DNA"/>
</dbReference>
<keyword evidence="4" id="KW-1185">Reference proteome</keyword>
<accession>A0AAD7MW23</accession>
<organism evidence="3 4">
    <name type="scientific">Mycena maculata</name>
    <dbReference type="NCBI Taxonomy" id="230809"/>
    <lineage>
        <taxon>Eukaryota</taxon>
        <taxon>Fungi</taxon>
        <taxon>Dikarya</taxon>
        <taxon>Basidiomycota</taxon>
        <taxon>Agaricomycotina</taxon>
        <taxon>Agaricomycetes</taxon>
        <taxon>Agaricomycetidae</taxon>
        <taxon>Agaricales</taxon>
        <taxon>Marasmiineae</taxon>
        <taxon>Mycenaceae</taxon>
        <taxon>Mycena</taxon>
    </lineage>
</organism>
<protein>
    <recommendedName>
        <fullName evidence="2">BCS1 N-terminal domain-containing protein</fullName>
    </recommendedName>
</protein>
<dbReference type="InterPro" id="IPR014851">
    <property type="entry name" value="BCS1_N"/>
</dbReference>
<reference evidence="3" key="1">
    <citation type="submission" date="2023-03" db="EMBL/GenBank/DDBJ databases">
        <title>Massive genome expansion in bonnet fungi (Mycena s.s.) driven by repeated elements and novel gene families across ecological guilds.</title>
        <authorList>
            <consortium name="Lawrence Berkeley National Laboratory"/>
            <person name="Harder C.B."/>
            <person name="Miyauchi S."/>
            <person name="Viragh M."/>
            <person name="Kuo A."/>
            <person name="Thoen E."/>
            <person name="Andreopoulos B."/>
            <person name="Lu D."/>
            <person name="Skrede I."/>
            <person name="Drula E."/>
            <person name="Henrissat B."/>
            <person name="Morin E."/>
            <person name="Kohler A."/>
            <person name="Barry K."/>
            <person name="LaButti K."/>
            <person name="Morin E."/>
            <person name="Salamov A."/>
            <person name="Lipzen A."/>
            <person name="Mereny Z."/>
            <person name="Hegedus B."/>
            <person name="Baldrian P."/>
            <person name="Stursova M."/>
            <person name="Weitz H."/>
            <person name="Taylor A."/>
            <person name="Grigoriev I.V."/>
            <person name="Nagy L.G."/>
            <person name="Martin F."/>
            <person name="Kauserud H."/>
        </authorList>
    </citation>
    <scope>NUCLEOTIDE SEQUENCE</scope>
    <source>
        <strain evidence="3">CBHHK188m</strain>
    </source>
</reference>
<sequence>MPRHIFTHDHILALEKTTARTTTSTDDIEKDLHRKQATSPRRARTRGDIAKHERPRHNPHVSAPGSSLSAESLLKGPAFFYRGAPSKTRVIFQPTFDTTHTIYWRQHWLRVECGRGSDEGEVLSVSVVACSNTILKALVLQAKREYEAEAIFFADPHGAWHWTDVRHKRPMGSIVLDPGVKEILLGDARDFLASEKGDRGSWKWKKEPEQADTGRRWKDGSTLGGVLRVVLHVYAAVECRGRGPGRLYIVTIVAAVPRGRRICLLMPFLPRAFPPFLSSLFSFAYR</sequence>
<feature type="region of interest" description="Disordered" evidence="1">
    <location>
        <begin position="17"/>
        <end position="69"/>
    </location>
</feature>
<gene>
    <name evidence="3" type="ORF">DFH07DRAFT_988046</name>
</gene>
<comment type="caution">
    <text evidence="3">The sequence shown here is derived from an EMBL/GenBank/DDBJ whole genome shotgun (WGS) entry which is preliminary data.</text>
</comment>
<evidence type="ECO:0000313" key="4">
    <source>
        <dbReference type="Proteomes" id="UP001215280"/>
    </source>
</evidence>
<dbReference type="AlphaFoldDB" id="A0AAD7MW23"/>
<proteinExistence type="predicted"/>
<name>A0AAD7MW23_9AGAR</name>
<evidence type="ECO:0000256" key="1">
    <source>
        <dbReference type="SAM" id="MobiDB-lite"/>
    </source>
</evidence>
<dbReference type="Proteomes" id="UP001215280">
    <property type="component" value="Unassembled WGS sequence"/>
</dbReference>
<feature type="compositionally biased region" description="Basic residues" evidence="1">
    <location>
        <begin position="33"/>
        <end position="44"/>
    </location>
</feature>
<feature type="domain" description="BCS1 N-terminal" evidence="2">
    <location>
        <begin position="57"/>
        <end position="174"/>
    </location>
</feature>
<evidence type="ECO:0000259" key="2">
    <source>
        <dbReference type="Pfam" id="PF08740"/>
    </source>
</evidence>